<evidence type="ECO:0000313" key="3">
    <source>
        <dbReference type="Proteomes" id="UP000325008"/>
    </source>
</evidence>
<feature type="compositionally biased region" description="Polar residues" evidence="1">
    <location>
        <begin position="60"/>
        <end position="75"/>
    </location>
</feature>
<evidence type="ECO:0000313" key="2">
    <source>
        <dbReference type="EMBL" id="SPO43597.1"/>
    </source>
</evidence>
<dbReference type="OrthoDB" id="2554492at2759"/>
<gene>
    <name evidence="2" type="ORF">PSANT_01282</name>
</gene>
<reference evidence="2" key="1">
    <citation type="submission" date="2018-03" db="EMBL/GenBank/DDBJ databases">
        <authorList>
            <person name="Guldener U."/>
        </authorList>
    </citation>
    <scope>NUCLEOTIDE SEQUENCE [LARGE SCALE GENOMIC DNA]</scope>
    <source>
        <strain evidence="2">ATCC34888</strain>
    </source>
</reference>
<dbReference type="Proteomes" id="UP000325008">
    <property type="component" value="Unassembled WGS sequence"/>
</dbReference>
<proteinExistence type="predicted"/>
<keyword evidence="3" id="KW-1185">Reference proteome</keyword>
<evidence type="ECO:0000256" key="1">
    <source>
        <dbReference type="SAM" id="MobiDB-lite"/>
    </source>
</evidence>
<organism evidence="2 3">
    <name type="scientific">Pseudozyma antarctica</name>
    <name type="common">Yeast</name>
    <name type="synonym">Candida antarctica</name>
    <dbReference type="NCBI Taxonomy" id="84753"/>
    <lineage>
        <taxon>Eukaryota</taxon>
        <taxon>Fungi</taxon>
        <taxon>Dikarya</taxon>
        <taxon>Basidiomycota</taxon>
        <taxon>Ustilaginomycotina</taxon>
        <taxon>Ustilaginomycetes</taxon>
        <taxon>Ustilaginales</taxon>
        <taxon>Ustilaginaceae</taxon>
        <taxon>Moesziomyces</taxon>
    </lineage>
</organism>
<dbReference type="AlphaFoldDB" id="A0A5C3FIQ1"/>
<feature type="compositionally biased region" description="Low complexity" evidence="1">
    <location>
        <begin position="1"/>
        <end position="35"/>
    </location>
</feature>
<comment type="caution">
    <text evidence="2">The sequence shown here is derived from an EMBL/GenBank/DDBJ whole genome shotgun (WGS) entry which is preliminary data.</text>
</comment>
<name>A0A5C3FIQ1_PSEA2</name>
<dbReference type="EMBL" id="OOIQ01000002">
    <property type="protein sequence ID" value="SPO43597.1"/>
    <property type="molecule type" value="Genomic_DNA"/>
</dbReference>
<feature type="compositionally biased region" description="Basic and acidic residues" evidence="1">
    <location>
        <begin position="87"/>
        <end position="98"/>
    </location>
</feature>
<dbReference type="RefSeq" id="XP_014658780.1">
    <property type="nucleotide sequence ID" value="XM_014803294.1"/>
</dbReference>
<sequence length="98" mass="10189">MNPIIRRAFSSRSAIRAPPAPSSSTLPLASAPRSSVVRPGRVAMLPKTAEPASVSGPVSHVSTTAQSFDTTSQDVFPQVGSVSVPGEEPKVLRVGENH</sequence>
<protein>
    <submittedName>
        <fullName evidence="2">Uncharacterized protein</fullName>
    </submittedName>
</protein>
<feature type="region of interest" description="Disordered" evidence="1">
    <location>
        <begin position="1"/>
        <end position="98"/>
    </location>
</feature>
<accession>A0A5C3FIQ1</accession>